<reference evidence="1 2" key="1">
    <citation type="journal article" date="2014" name="PLoS Genet.">
        <title>The Genome of Spironucleus salmonicida Highlights a Fish Pathogen Adapted to Fluctuating Environments.</title>
        <authorList>
            <person name="Xu F."/>
            <person name="Jerlstrom-Hultqvist J."/>
            <person name="Einarsson E."/>
            <person name="Astvaldsson A."/>
            <person name="Svard S.G."/>
            <person name="Andersson J.O."/>
        </authorList>
    </citation>
    <scope>NUCLEOTIDE SEQUENCE</scope>
    <source>
        <strain evidence="2">ATCC 50377</strain>
    </source>
</reference>
<evidence type="ECO:0000313" key="1">
    <source>
        <dbReference type="EMBL" id="EST42436.1"/>
    </source>
</evidence>
<proteinExistence type="predicted"/>
<evidence type="ECO:0000313" key="2">
    <source>
        <dbReference type="EMBL" id="KAH0575907.1"/>
    </source>
</evidence>
<keyword evidence="3" id="KW-1185">Reference proteome</keyword>
<protein>
    <submittedName>
        <fullName evidence="1">Uncharacterized protein</fullName>
    </submittedName>
</protein>
<dbReference type="EMBL" id="AUWU02000002">
    <property type="protein sequence ID" value="KAH0575907.1"/>
    <property type="molecule type" value="Genomic_DNA"/>
</dbReference>
<dbReference type="EMBL" id="KI546160">
    <property type="protein sequence ID" value="EST42436.1"/>
    <property type="molecule type" value="Genomic_DNA"/>
</dbReference>
<accession>V6LFF3</accession>
<evidence type="ECO:0000313" key="3">
    <source>
        <dbReference type="Proteomes" id="UP000018208"/>
    </source>
</evidence>
<gene>
    <name evidence="1" type="ORF">SS50377_17997</name>
    <name evidence="2" type="ORF">SS50377_21441</name>
</gene>
<dbReference type="AlphaFoldDB" id="V6LFF3"/>
<name>V6LFF3_9EUKA</name>
<dbReference type="VEuPathDB" id="GiardiaDB:SS50377_21441"/>
<organism evidence="1">
    <name type="scientific">Spironucleus salmonicida</name>
    <dbReference type="NCBI Taxonomy" id="348837"/>
    <lineage>
        <taxon>Eukaryota</taxon>
        <taxon>Metamonada</taxon>
        <taxon>Diplomonadida</taxon>
        <taxon>Hexamitidae</taxon>
        <taxon>Hexamitinae</taxon>
        <taxon>Spironucleus</taxon>
    </lineage>
</organism>
<sequence length="172" mass="18720">MQQTIKYNILTRTGAAVCWSGATCLCTICSAFSIRRTIEQTILGSPPLHPKSFCAGLCACGVRDFVQKGIRRAFSPRSESVFLAVYCLPVVDIPSQVQLRAVCAQDTVLGSYAGDQQTGSAQQGFAVPCSLRVVFRFELRNCSMILINSVNGFSCFSILLSWDQVGYPELSS</sequence>
<dbReference type="Proteomes" id="UP000018208">
    <property type="component" value="Unassembled WGS sequence"/>
</dbReference>
<reference evidence="2" key="2">
    <citation type="submission" date="2020-12" db="EMBL/GenBank/DDBJ databases">
        <title>New Spironucleus salmonicida genome in near-complete chromosomes.</title>
        <authorList>
            <person name="Xu F."/>
            <person name="Kurt Z."/>
            <person name="Jimenez-Gonzalez A."/>
            <person name="Astvaldsson A."/>
            <person name="Andersson J.O."/>
            <person name="Svard S.G."/>
        </authorList>
    </citation>
    <scope>NUCLEOTIDE SEQUENCE</scope>
    <source>
        <strain evidence="2">ATCC 50377</strain>
    </source>
</reference>